<dbReference type="Pfam" id="PF08669">
    <property type="entry name" value="GCV_T_C"/>
    <property type="match status" value="1"/>
</dbReference>
<accession>A0A1L5PGZ1</accession>
<dbReference type="InterPro" id="IPR029043">
    <property type="entry name" value="GcvT/YgfZ_C"/>
</dbReference>
<gene>
    <name evidence="4" type="ORF">AM571_PC01733</name>
</gene>
<dbReference type="SUPFAM" id="SSF103025">
    <property type="entry name" value="Folate-binding domain"/>
    <property type="match status" value="1"/>
</dbReference>
<evidence type="ECO:0000313" key="4">
    <source>
        <dbReference type="EMBL" id="APO79464.1"/>
    </source>
</evidence>
<keyword evidence="4" id="KW-0614">Plasmid</keyword>
<dbReference type="SUPFAM" id="SSF101790">
    <property type="entry name" value="Aminomethyltransferase beta-barrel domain"/>
    <property type="match status" value="1"/>
</dbReference>
<dbReference type="AlphaFoldDB" id="A0A1L5PGZ1"/>
<protein>
    <submittedName>
        <fullName evidence="4">Glycine-cleavage system T protein</fullName>
    </submittedName>
</protein>
<dbReference type="Proteomes" id="UP000185109">
    <property type="component" value="Plasmid pRsp8C3c"/>
</dbReference>
<dbReference type="PANTHER" id="PTHR43757">
    <property type="entry name" value="AMINOMETHYLTRANSFERASE"/>
    <property type="match status" value="1"/>
</dbReference>
<reference evidence="4 5" key="1">
    <citation type="submission" date="2016-09" db="EMBL/GenBank/DDBJ databases">
        <title>The complete genome sequences of Rhizobium gallicum, symbiovars gallicum and phaseoli, symbionts associated to common bean (Phaseolus vulgaris).</title>
        <authorList>
            <person name="Bustos P."/>
            <person name="Santamaria R.I."/>
            <person name="Perez-Carrascal O.M."/>
            <person name="Juarez S."/>
            <person name="Lozano L."/>
            <person name="Martinez-Flores I."/>
            <person name="Martinez-Romero E."/>
            <person name="Cevallos M."/>
            <person name="Romero D."/>
            <person name="Davila G."/>
            <person name="Gonzalez V."/>
        </authorList>
    </citation>
    <scope>NUCLEOTIDE SEQUENCE [LARGE SCALE GENOMIC DNA]</scope>
    <source>
        <strain evidence="4 5">8C-3</strain>
        <plasmid evidence="5">Plasmid prsp8c3c</plasmid>
    </source>
</reference>
<dbReference type="InterPro" id="IPR027266">
    <property type="entry name" value="TrmE/GcvT-like"/>
</dbReference>
<dbReference type="InterPro" id="IPR013977">
    <property type="entry name" value="GcvT_C"/>
</dbReference>
<geneLocation type="plasmid" evidence="5">
    <name>prsp8c3c</name>
</geneLocation>
<dbReference type="Pfam" id="PF01571">
    <property type="entry name" value="GCV_T"/>
    <property type="match status" value="1"/>
</dbReference>
<name>A0A1L5PGZ1_RHIET</name>
<dbReference type="Pfam" id="PF09347">
    <property type="entry name" value="DUF1989"/>
    <property type="match status" value="1"/>
</dbReference>
<organism evidence="4 5">
    <name type="scientific">Rhizobium etli 8C-3</name>
    <dbReference type="NCBI Taxonomy" id="538025"/>
    <lineage>
        <taxon>Bacteria</taxon>
        <taxon>Pseudomonadati</taxon>
        <taxon>Pseudomonadota</taxon>
        <taxon>Alphaproteobacteria</taxon>
        <taxon>Hyphomicrobiales</taxon>
        <taxon>Rhizobiaceae</taxon>
        <taxon>Rhizobium/Agrobacterium group</taxon>
        <taxon>Rhizobium</taxon>
    </lineage>
</organism>
<dbReference type="PANTHER" id="PTHR43757:SF2">
    <property type="entry name" value="AMINOMETHYLTRANSFERASE, MITOCHONDRIAL"/>
    <property type="match status" value="1"/>
</dbReference>
<sequence length="789" mass="86845">MRDLHRAMTGVRPAFPSIVRYPGIPALPQGTQRYRVKGGGSAVMRVEVGDHVTVTDMEGGQPCELSFVDEAGRFLSAGLGAAFTNAAEGLKAILATGEESAIRTRAALARRGVDLAGAGALRLFGAAATPGSSAELTIVLKGLLVVAAPAGVMLPHMQDTSTPIEIRIRRSQLIRDYSSALPEPMADPIEDIRIKAATASAYFVRAGQFIQIIDVYGRQCTDFQAFAARKVDKGLDLALDSTVTRTLLGRSYPMPGLPSKAFDRDFEPLVEIVQDTVGRHDAFATACNSRYYDDMGYPGHVNCTDNFNAALSSYGIAPRNGWEALNYFYNTGIDDKNQLYLDEPWSRPGDYVMMRALTDLVCVSSSCPDDIDAANGWDPTDIHVRTFSKKEKFSRAVAYRMTPDSDAELTHETAFHPRFSALTRDYAEYRGYWLANRFSAEGPVEEYWACRERAVVIDLSPLRKFEITGPDAEELLQYCLTRDVRKLSSGQVVYSPMCYENGGMIDDGTLFRLGDKNFRWIGGDDASGIWLREQAEKKGFRAWVRSSTDQMHNIAVQGPKSRDILKEIIWTAPRQPTIGELEWFRFTVGRIGDLEGAPVVVSRTGYTGELGYEIFCHPKDAMKVFDAVWKAGAPHGLKPMGLEALDMVRIEAGLIFAHHEFTDQTDPFEAGIGFTVPLKSKADDFIGREALIRRKEHPRHLLVGLDVQANEAVGHGDCVHIGRAQVGVITSATRSPILGKTIALARIDITHASVGMAVEIGKLDGHQKRLPAVIVPLSHYDPQKTRPRA</sequence>
<dbReference type="EMBL" id="CP017244">
    <property type="protein sequence ID" value="APO79464.1"/>
    <property type="molecule type" value="Genomic_DNA"/>
</dbReference>
<feature type="domain" description="DUF1989" evidence="3">
    <location>
        <begin position="193"/>
        <end position="361"/>
    </location>
</feature>
<dbReference type="RefSeq" id="WP_074065728.1">
    <property type="nucleotide sequence ID" value="NZ_CP017244.1"/>
</dbReference>
<dbReference type="InterPro" id="IPR018959">
    <property type="entry name" value="DUF1989"/>
</dbReference>
<dbReference type="InterPro" id="IPR028896">
    <property type="entry name" value="GcvT/YgfZ/DmdA"/>
</dbReference>
<proteinExistence type="predicted"/>
<dbReference type="GO" id="GO:0005829">
    <property type="term" value="C:cytosol"/>
    <property type="evidence" value="ECO:0007669"/>
    <property type="project" value="TreeGrafter"/>
</dbReference>
<evidence type="ECO:0000259" key="1">
    <source>
        <dbReference type="Pfam" id="PF01571"/>
    </source>
</evidence>
<evidence type="ECO:0000259" key="2">
    <source>
        <dbReference type="Pfam" id="PF08669"/>
    </source>
</evidence>
<feature type="domain" description="GCVT N-terminal" evidence="1">
    <location>
        <begin position="419"/>
        <end position="679"/>
    </location>
</feature>
<feature type="domain" description="Aminomethyltransferase C-terminal" evidence="2">
    <location>
        <begin position="702"/>
        <end position="781"/>
    </location>
</feature>
<dbReference type="InterPro" id="IPR006222">
    <property type="entry name" value="GCVT_N"/>
</dbReference>
<dbReference type="Gene3D" id="3.30.1360.120">
    <property type="entry name" value="Probable tRNA modification gtpase trme, domain 1"/>
    <property type="match status" value="1"/>
</dbReference>
<evidence type="ECO:0000259" key="3">
    <source>
        <dbReference type="Pfam" id="PF09347"/>
    </source>
</evidence>
<evidence type="ECO:0000313" key="5">
    <source>
        <dbReference type="Proteomes" id="UP000185109"/>
    </source>
</evidence>